<proteinExistence type="predicted"/>
<dbReference type="PANTHER" id="PTHR48449:SF1">
    <property type="entry name" value="DUF1985 DOMAIN-CONTAINING PROTEIN"/>
    <property type="match status" value="1"/>
</dbReference>
<dbReference type="RefSeq" id="XP_056843781.1">
    <property type="nucleotide sequence ID" value="XM_056987801.1"/>
</dbReference>
<feature type="compositionally biased region" description="Basic and acidic residues" evidence="1">
    <location>
        <begin position="357"/>
        <end position="372"/>
    </location>
</feature>
<dbReference type="OrthoDB" id="1093638at2759"/>
<sequence>MTVDQLPKCLFKEGTETQVEKVNNTCRTSILEEVEKYVEAEYKEVLADPLFAQVMAIYEHKLQYSGRLIHTFACKQLLTAKRHELWFHYARRPLRFAMQEFHAVTGLKYKDDEPDLGIDDWSYDKGFWGRLLRREKKISLQEIRKVHLKDCNTWSHLDRLRMVYLCVIVGLVMAKDERVCIPHKYIKLVMDFEKMRKYPWGRDSFDLLVKSMIEARGKVKKQNSYVVDGFSYALQIWLMEAIPDIGSLLGQKLREGVTSMRCRNWKGSAKVSYDDIISMESNFASTGNVFPYISSTGNCKIIVDAGFERDDEMKDERVDLIIDMYEQKYDWSKHVWQHQETVQAFVYSSDEDGSEEEVARESRDTGREEVETVRVSPAKKRKNKYQDIGAESRKKRLLSQRSADKYRDVEEEMKSYIQGMFKSSFTSLALEVRDIIEDRFTKLEEKLLSSQKTGPSPAPTPSYTPGPVLASTDAPTTVAASTFDLTSASTRTGAPQKTSRAPASSRGRGSASSRGRGSASTRSRESAPSHTGAPADAAKTRSQTKVNKK</sequence>
<evidence type="ECO:0000256" key="1">
    <source>
        <dbReference type="SAM" id="MobiDB-lite"/>
    </source>
</evidence>
<organism evidence="3 4">
    <name type="scientific">Raphanus sativus</name>
    <name type="common">Radish</name>
    <name type="synonym">Raphanus raphanistrum var. sativus</name>
    <dbReference type="NCBI Taxonomy" id="3726"/>
    <lineage>
        <taxon>Eukaryota</taxon>
        <taxon>Viridiplantae</taxon>
        <taxon>Streptophyta</taxon>
        <taxon>Embryophyta</taxon>
        <taxon>Tracheophyta</taxon>
        <taxon>Spermatophyta</taxon>
        <taxon>Magnoliopsida</taxon>
        <taxon>eudicotyledons</taxon>
        <taxon>Gunneridae</taxon>
        <taxon>Pentapetalae</taxon>
        <taxon>rosids</taxon>
        <taxon>malvids</taxon>
        <taxon>Brassicales</taxon>
        <taxon>Brassicaceae</taxon>
        <taxon>Brassiceae</taxon>
        <taxon>Raphanus</taxon>
    </lineage>
</organism>
<keyword evidence="3" id="KW-1185">Reference proteome</keyword>
<dbReference type="GeneID" id="130496053"/>
<evidence type="ECO:0000313" key="3">
    <source>
        <dbReference type="Proteomes" id="UP000504610"/>
    </source>
</evidence>
<feature type="compositionally biased region" description="Low complexity" evidence="1">
    <location>
        <begin position="499"/>
        <end position="521"/>
    </location>
</feature>
<dbReference type="KEGG" id="rsz:130496053"/>
<evidence type="ECO:0000259" key="2">
    <source>
        <dbReference type="Pfam" id="PF09331"/>
    </source>
</evidence>
<gene>
    <name evidence="4" type="primary">LOC130496053</name>
</gene>
<dbReference type="Proteomes" id="UP000504610">
    <property type="component" value="Chromosome 6"/>
</dbReference>
<protein>
    <submittedName>
        <fullName evidence="4">Uncharacterized protein LOC130496053</fullName>
    </submittedName>
</protein>
<feature type="region of interest" description="Disordered" evidence="1">
    <location>
        <begin position="350"/>
        <end position="402"/>
    </location>
</feature>
<dbReference type="PANTHER" id="PTHR48449">
    <property type="entry name" value="DUF1985 DOMAIN-CONTAINING PROTEIN"/>
    <property type="match status" value="1"/>
</dbReference>
<accession>A0A9W3BWW0</accession>
<feature type="domain" description="DUF1985" evidence="2">
    <location>
        <begin position="74"/>
        <end position="211"/>
    </location>
</feature>
<feature type="compositionally biased region" description="Polar residues" evidence="1">
    <location>
        <begin position="540"/>
        <end position="549"/>
    </location>
</feature>
<reference evidence="4" key="2">
    <citation type="submission" date="2025-08" db="UniProtKB">
        <authorList>
            <consortium name="RefSeq"/>
        </authorList>
    </citation>
    <scope>IDENTIFICATION</scope>
    <source>
        <tissue evidence="4">Leaf</tissue>
    </source>
</reference>
<name>A0A9W3BWW0_RAPSA</name>
<reference evidence="3" key="1">
    <citation type="journal article" date="2019" name="Database">
        <title>The radish genome database (RadishGD): an integrated information resource for radish genomics.</title>
        <authorList>
            <person name="Yu H.J."/>
            <person name="Baek S."/>
            <person name="Lee Y.J."/>
            <person name="Cho A."/>
            <person name="Mun J.H."/>
        </authorList>
    </citation>
    <scope>NUCLEOTIDE SEQUENCE [LARGE SCALE GENOMIC DNA]</scope>
    <source>
        <strain evidence="3">cv. WK10039</strain>
    </source>
</reference>
<feature type="compositionally biased region" description="Polar residues" evidence="1">
    <location>
        <begin position="473"/>
        <end position="498"/>
    </location>
</feature>
<dbReference type="Pfam" id="PF09331">
    <property type="entry name" value="DUF1985"/>
    <property type="match status" value="1"/>
</dbReference>
<dbReference type="InterPro" id="IPR015410">
    <property type="entry name" value="DUF1985"/>
</dbReference>
<feature type="region of interest" description="Disordered" evidence="1">
    <location>
        <begin position="448"/>
        <end position="549"/>
    </location>
</feature>
<evidence type="ECO:0000313" key="4">
    <source>
        <dbReference type="RefSeq" id="XP_056843781.1"/>
    </source>
</evidence>
<dbReference type="AlphaFoldDB" id="A0A9W3BWW0"/>